<accession>A0A4Z1EAV9</accession>
<evidence type="ECO:0000259" key="4">
    <source>
        <dbReference type="PROSITE" id="PS51118"/>
    </source>
</evidence>
<evidence type="ECO:0000313" key="5">
    <source>
        <dbReference type="EMBL" id="TGO06597.1"/>
    </source>
</evidence>
<evidence type="ECO:0000256" key="2">
    <source>
        <dbReference type="ARBA" id="ARBA00023125"/>
    </source>
</evidence>
<dbReference type="AlphaFoldDB" id="A0A4Z1EAV9"/>
<dbReference type="PROSITE" id="PS51118">
    <property type="entry name" value="HTH_HXLR"/>
    <property type="match status" value="1"/>
</dbReference>
<keyword evidence="6" id="KW-1185">Reference proteome</keyword>
<proteinExistence type="predicted"/>
<dbReference type="Proteomes" id="UP000297318">
    <property type="component" value="Unassembled WGS sequence"/>
</dbReference>
<dbReference type="InterPro" id="IPR036390">
    <property type="entry name" value="WH_DNA-bd_sf"/>
</dbReference>
<dbReference type="InterPro" id="IPR036388">
    <property type="entry name" value="WH-like_DNA-bd_sf"/>
</dbReference>
<dbReference type="Gene3D" id="1.10.10.10">
    <property type="entry name" value="Winged helix-like DNA-binding domain superfamily/Winged helix DNA-binding domain"/>
    <property type="match status" value="1"/>
</dbReference>
<reference evidence="5 6" key="1">
    <citation type="submission" date="2018-11" db="EMBL/GenBank/DDBJ databases">
        <title>Complete genome sequencing of the Actinobacteria Serinibacter sp. K3-2.</title>
        <authorList>
            <person name="Rakitin A.L."/>
            <person name="Beletsky A.V."/>
            <person name="Mardanov A.V."/>
            <person name="Ravin N.V."/>
            <person name="Gromova A.S."/>
            <person name="Filippova S.N."/>
            <person name="Gal'Chenko V.F."/>
        </authorList>
    </citation>
    <scope>NUCLEOTIDE SEQUENCE [LARGE SCALE GENOMIC DNA]</scope>
    <source>
        <strain evidence="5 6">K3-2</strain>
    </source>
</reference>
<dbReference type="GO" id="GO:0003677">
    <property type="term" value="F:DNA binding"/>
    <property type="evidence" value="ECO:0007669"/>
    <property type="project" value="UniProtKB-KW"/>
</dbReference>
<gene>
    <name evidence="5" type="ORF">SERN_0789</name>
</gene>
<keyword evidence="3" id="KW-0804">Transcription</keyword>
<sequence length="112" mass="12544">MTMELIDDELCRRINPVMELVGQRWASSILLAIGRGATRFTQVTATVEGLSDRMLAKRLKELQHAGLVERTIVPTTPVQVRYTLTDRGRSLLVAMQPLMRWTHAASLERAAG</sequence>
<comment type="caution">
    <text evidence="5">The sequence shown here is derived from an EMBL/GenBank/DDBJ whole genome shotgun (WGS) entry which is preliminary data.</text>
</comment>
<organism evidence="5 6">
    <name type="scientific">Serinibacter arcticus</name>
    <dbReference type="NCBI Taxonomy" id="1655435"/>
    <lineage>
        <taxon>Bacteria</taxon>
        <taxon>Bacillati</taxon>
        <taxon>Actinomycetota</taxon>
        <taxon>Actinomycetes</taxon>
        <taxon>Micrococcales</taxon>
        <taxon>Beutenbergiaceae</taxon>
        <taxon>Serinibacter</taxon>
    </lineage>
</organism>
<dbReference type="Pfam" id="PF01638">
    <property type="entry name" value="HxlR"/>
    <property type="match status" value="1"/>
</dbReference>
<protein>
    <submittedName>
        <fullName evidence="5">Transcriptional regulator, HxlR family</fullName>
    </submittedName>
</protein>
<keyword evidence="2" id="KW-0238">DNA-binding</keyword>
<dbReference type="SUPFAM" id="SSF46785">
    <property type="entry name" value="Winged helix' DNA-binding domain"/>
    <property type="match status" value="1"/>
</dbReference>
<dbReference type="InterPro" id="IPR002577">
    <property type="entry name" value="HTH_HxlR"/>
</dbReference>
<name>A0A4Z1EAV9_9MICO</name>
<keyword evidence="1" id="KW-0805">Transcription regulation</keyword>
<evidence type="ECO:0000313" key="6">
    <source>
        <dbReference type="Proteomes" id="UP000297318"/>
    </source>
</evidence>
<evidence type="ECO:0000256" key="3">
    <source>
        <dbReference type="ARBA" id="ARBA00023163"/>
    </source>
</evidence>
<evidence type="ECO:0000256" key="1">
    <source>
        <dbReference type="ARBA" id="ARBA00023015"/>
    </source>
</evidence>
<dbReference type="PANTHER" id="PTHR33204:SF18">
    <property type="entry name" value="TRANSCRIPTIONAL REGULATORY PROTEIN"/>
    <property type="match status" value="1"/>
</dbReference>
<dbReference type="PANTHER" id="PTHR33204">
    <property type="entry name" value="TRANSCRIPTIONAL REGULATOR, MARR FAMILY"/>
    <property type="match status" value="1"/>
</dbReference>
<dbReference type="EMBL" id="RHPJ01000001">
    <property type="protein sequence ID" value="TGO06597.1"/>
    <property type="molecule type" value="Genomic_DNA"/>
</dbReference>
<feature type="domain" description="HTH hxlR-type" evidence="4">
    <location>
        <begin position="11"/>
        <end position="110"/>
    </location>
</feature>